<keyword evidence="3" id="KW-1185">Reference proteome</keyword>
<dbReference type="Proteomes" id="UP001150259">
    <property type="component" value="Unassembled WGS sequence"/>
</dbReference>
<dbReference type="SUPFAM" id="SSF56112">
    <property type="entry name" value="Protein kinase-like (PK-like)"/>
    <property type="match status" value="1"/>
</dbReference>
<protein>
    <submittedName>
        <fullName evidence="2">Protein kinase family protein</fullName>
    </submittedName>
</protein>
<dbReference type="EMBL" id="JAPFQL010000006">
    <property type="protein sequence ID" value="MDC5696118.1"/>
    <property type="molecule type" value="Genomic_DNA"/>
</dbReference>
<evidence type="ECO:0000256" key="1">
    <source>
        <dbReference type="SAM" id="MobiDB-lite"/>
    </source>
</evidence>
<sequence length="634" mass="65064">MHGIGPGTVLGGRYAVTLRTSETRTHERWRAADQTLDREVVLVCFPVGSSVAAPTLDAARRAAAIEDTRLTRVLDVGIDGDTAFIVEEPLTGAMPMSHLLQAGGLPAEEVRRLVGEAASALERARHRGLHHLVLTPSSLLRLPDGEVKVRGLAIEAALSDADLASDERASRVDAVGLVKLIYAGLTARWPATPGGQTPVRPVGLEPAPSVVGGVAAPSEIAVGIPNDLDLICRMTLNEDRGPISPGDLALQIAPWPSEQPTSDGASGIRLPAAQVGDGAGRQSPPVAQRYTPPPGRSSGDLYSRLSGAAGGAVAGGAGAGQIAAKGAEPAGSAALAAPGTSASVGGAAAGAAAGAASGIGERIGSFARAAAEKSRLPDLTGDQFEGEDIALAEALEEAPRTRLEPPLPVLGGTPEGPSGAQSRIALAIVGALVLVALVIGINNVAKIGESDSPAEARPTVTVTRTNTTPEPSATASQPSTPSTTTQAPPAEPVRIVGGSSFDPQDDGEESPRLVPLAFDGDPETAWKSRWYATDTYNRSKEGVGLVLDLSAPTVVREVELTLPAAQDVTVYLTDEAQLEGAQQIGQIRDTSGTVTIKAPRDIEPGTKLIVWVTRPAPDEAPTHHRAQIAEVVVR</sequence>
<dbReference type="InterPro" id="IPR011009">
    <property type="entry name" value="Kinase-like_dom_sf"/>
</dbReference>
<keyword evidence="2" id="KW-0808">Transferase</keyword>
<proteinExistence type="predicted"/>
<feature type="region of interest" description="Disordered" evidence="1">
    <location>
        <begin position="243"/>
        <end position="303"/>
    </location>
</feature>
<keyword evidence="2" id="KW-0418">Kinase</keyword>
<accession>A0ABT5GD15</accession>
<comment type="caution">
    <text evidence="2">The sequence shown here is derived from an EMBL/GenBank/DDBJ whole genome shotgun (WGS) entry which is preliminary data.</text>
</comment>
<dbReference type="Gene3D" id="3.30.200.20">
    <property type="entry name" value="Phosphorylase Kinase, domain 1"/>
    <property type="match status" value="1"/>
</dbReference>
<feature type="region of interest" description="Disordered" evidence="1">
    <location>
        <begin position="449"/>
        <end position="518"/>
    </location>
</feature>
<name>A0ABT5GD15_9MICO</name>
<gene>
    <name evidence="2" type="ORF">OO014_02525</name>
</gene>
<feature type="compositionally biased region" description="Low complexity" evidence="1">
    <location>
        <begin position="457"/>
        <end position="488"/>
    </location>
</feature>
<dbReference type="Gene3D" id="1.10.510.10">
    <property type="entry name" value="Transferase(Phosphotransferase) domain 1"/>
    <property type="match status" value="1"/>
</dbReference>
<organism evidence="2 3">
    <name type="scientific">Intrasporangium calvum</name>
    <dbReference type="NCBI Taxonomy" id="53358"/>
    <lineage>
        <taxon>Bacteria</taxon>
        <taxon>Bacillati</taxon>
        <taxon>Actinomycetota</taxon>
        <taxon>Actinomycetes</taxon>
        <taxon>Micrococcales</taxon>
        <taxon>Intrasporangiaceae</taxon>
        <taxon>Intrasporangium</taxon>
    </lineage>
</organism>
<dbReference type="RefSeq" id="WP_272460695.1">
    <property type="nucleotide sequence ID" value="NZ_JAPFQL010000006.1"/>
</dbReference>
<feature type="region of interest" description="Disordered" evidence="1">
    <location>
        <begin position="397"/>
        <end position="418"/>
    </location>
</feature>
<dbReference type="GO" id="GO:0016301">
    <property type="term" value="F:kinase activity"/>
    <property type="evidence" value="ECO:0007669"/>
    <property type="project" value="UniProtKB-KW"/>
</dbReference>
<evidence type="ECO:0000313" key="3">
    <source>
        <dbReference type="Proteomes" id="UP001150259"/>
    </source>
</evidence>
<evidence type="ECO:0000313" key="2">
    <source>
        <dbReference type="EMBL" id="MDC5696118.1"/>
    </source>
</evidence>
<dbReference type="CDD" id="cd13973">
    <property type="entry name" value="PK_MviN-like"/>
    <property type="match status" value="1"/>
</dbReference>
<reference evidence="2 3" key="1">
    <citation type="submission" date="2022-11" db="EMBL/GenBank/DDBJ databases">
        <title>Anaerobic phenanthrene biodegradation by a DNRA strain PheN6.</title>
        <authorList>
            <person name="Zhang Z."/>
        </authorList>
    </citation>
    <scope>NUCLEOTIDE SEQUENCE [LARGE SCALE GENOMIC DNA]</scope>
    <source>
        <strain evidence="2 3">PheN6</strain>
    </source>
</reference>